<comment type="caution">
    <text evidence="1">The sequence shown here is derived from an EMBL/GenBank/DDBJ whole genome shotgun (WGS) entry which is preliminary data.</text>
</comment>
<dbReference type="AlphaFoldDB" id="A0A8H3VYS9"/>
<dbReference type="EMBL" id="WOWK01000120">
    <property type="protein sequence ID" value="KAF0317938.1"/>
    <property type="molecule type" value="Genomic_DNA"/>
</dbReference>
<evidence type="ECO:0000313" key="1">
    <source>
        <dbReference type="EMBL" id="KAF0317938.1"/>
    </source>
</evidence>
<reference evidence="1 2" key="1">
    <citation type="submission" date="2019-12" db="EMBL/GenBank/DDBJ databases">
        <title>A genome sequence resource for the geographically widespread anthracnose pathogen Colletotrichum asianum.</title>
        <authorList>
            <person name="Meng Y."/>
        </authorList>
    </citation>
    <scope>NUCLEOTIDE SEQUENCE [LARGE SCALE GENOMIC DNA]</scope>
    <source>
        <strain evidence="1 2">ICMP 18580</strain>
    </source>
</reference>
<accession>A0A8H3VYS9</accession>
<protein>
    <submittedName>
        <fullName evidence="1">Uncharacterized protein</fullName>
    </submittedName>
</protein>
<proteinExistence type="predicted"/>
<organism evidence="1 2">
    <name type="scientific">Colletotrichum asianum</name>
    <dbReference type="NCBI Taxonomy" id="702518"/>
    <lineage>
        <taxon>Eukaryota</taxon>
        <taxon>Fungi</taxon>
        <taxon>Dikarya</taxon>
        <taxon>Ascomycota</taxon>
        <taxon>Pezizomycotina</taxon>
        <taxon>Sordariomycetes</taxon>
        <taxon>Hypocreomycetidae</taxon>
        <taxon>Glomerellales</taxon>
        <taxon>Glomerellaceae</taxon>
        <taxon>Colletotrichum</taxon>
        <taxon>Colletotrichum gloeosporioides species complex</taxon>
    </lineage>
</organism>
<name>A0A8H3VYS9_9PEZI</name>
<sequence>MFRKWVFIHPPLETRHLLQSKARLVTGSRALVQGSKTRASFSCAGLRMPLIMAHTRRRWSRLFFLLLPYWCKPRNVGGRLTRSDTGDIGDTGGTTAAVPSPVTTNRLLYSLYLIAAD</sequence>
<dbReference type="Proteomes" id="UP000434172">
    <property type="component" value="Unassembled WGS sequence"/>
</dbReference>
<keyword evidence="2" id="KW-1185">Reference proteome</keyword>
<gene>
    <name evidence="1" type="ORF">GQ607_014855</name>
</gene>
<evidence type="ECO:0000313" key="2">
    <source>
        <dbReference type="Proteomes" id="UP000434172"/>
    </source>
</evidence>